<protein>
    <submittedName>
        <fullName evidence="1">Uncharacterized protein</fullName>
    </submittedName>
</protein>
<evidence type="ECO:0000313" key="2">
    <source>
        <dbReference type="Proteomes" id="UP000015102"/>
    </source>
</evidence>
<evidence type="ECO:0000313" key="1">
    <source>
        <dbReference type="EnsemblMetazoa" id="MESCA009286-PA"/>
    </source>
</evidence>
<accession>T1GZI5</accession>
<dbReference type="HOGENOM" id="CLU_2834072_0_0_1"/>
<name>T1GZI5_MEGSC</name>
<proteinExistence type="predicted"/>
<dbReference type="Proteomes" id="UP000015102">
    <property type="component" value="Unassembled WGS sequence"/>
</dbReference>
<dbReference type="AlphaFoldDB" id="T1GZI5"/>
<dbReference type="EnsemblMetazoa" id="MESCA009286-RA">
    <property type="protein sequence ID" value="MESCA009286-PA"/>
    <property type="gene ID" value="MESCA009286"/>
</dbReference>
<reference evidence="2" key="1">
    <citation type="submission" date="2013-02" db="EMBL/GenBank/DDBJ databases">
        <authorList>
            <person name="Hughes D."/>
        </authorList>
    </citation>
    <scope>NUCLEOTIDE SEQUENCE</scope>
    <source>
        <strain>Durham</strain>
        <strain evidence="2">NC isolate 2 -- Noor lab</strain>
    </source>
</reference>
<keyword evidence="2" id="KW-1185">Reference proteome</keyword>
<sequence length="66" mass="7597">METNLSPIYKTSAQQKLQSKTLAHKYKAGLGDLRKLLREVICTIQWYEQGFVQGLLNAYKGLQRLI</sequence>
<organism evidence="1 2">
    <name type="scientific">Megaselia scalaris</name>
    <name type="common">Humpbacked fly</name>
    <name type="synonym">Phora scalaris</name>
    <dbReference type="NCBI Taxonomy" id="36166"/>
    <lineage>
        <taxon>Eukaryota</taxon>
        <taxon>Metazoa</taxon>
        <taxon>Ecdysozoa</taxon>
        <taxon>Arthropoda</taxon>
        <taxon>Hexapoda</taxon>
        <taxon>Insecta</taxon>
        <taxon>Pterygota</taxon>
        <taxon>Neoptera</taxon>
        <taxon>Endopterygota</taxon>
        <taxon>Diptera</taxon>
        <taxon>Brachycera</taxon>
        <taxon>Muscomorpha</taxon>
        <taxon>Platypezoidea</taxon>
        <taxon>Phoridae</taxon>
        <taxon>Megaseliini</taxon>
        <taxon>Megaselia</taxon>
    </lineage>
</organism>
<dbReference type="EMBL" id="CAQQ02140555">
    <property type="status" value="NOT_ANNOTATED_CDS"/>
    <property type="molecule type" value="Genomic_DNA"/>
</dbReference>
<reference evidence="1" key="2">
    <citation type="submission" date="2015-06" db="UniProtKB">
        <authorList>
            <consortium name="EnsemblMetazoa"/>
        </authorList>
    </citation>
    <scope>IDENTIFICATION</scope>
</reference>